<dbReference type="Gramene" id="Kaladp0071s0180.1.v1.1">
    <property type="protein sequence ID" value="Kaladp0071s0180.1.v1.1.CDS.1"/>
    <property type="gene ID" value="Kaladp0071s0180.v1.1"/>
</dbReference>
<dbReference type="AlphaFoldDB" id="A0A7N0ULL5"/>
<dbReference type="EnsemblPlants" id="Kaladp0071s0180.1.v1.1">
    <property type="protein sequence ID" value="Kaladp0071s0180.1.v1.1.CDS.1"/>
    <property type="gene ID" value="Kaladp0071s0180.v1.1"/>
</dbReference>
<evidence type="ECO:0000313" key="1">
    <source>
        <dbReference type="EnsemblPlants" id="Kaladp0071s0180.1.v1.1.CDS.1"/>
    </source>
</evidence>
<proteinExistence type="predicted"/>
<dbReference type="Proteomes" id="UP000594263">
    <property type="component" value="Unplaced"/>
</dbReference>
<evidence type="ECO:0000313" key="2">
    <source>
        <dbReference type="Proteomes" id="UP000594263"/>
    </source>
</evidence>
<reference evidence="1" key="1">
    <citation type="submission" date="2021-01" db="UniProtKB">
        <authorList>
            <consortium name="EnsemblPlants"/>
        </authorList>
    </citation>
    <scope>IDENTIFICATION</scope>
</reference>
<name>A0A7N0ULL5_KALFE</name>
<organism evidence="1 2">
    <name type="scientific">Kalanchoe fedtschenkoi</name>
    <name type="common">Lavender scallops</name>
    <name type="synonym">South American air plant</name>
    <dbReference type="NCBI Taxonomy" id="63787"/>
    <lineage>
        <taxon>Eukaryota</taxon>
        <taxon>Viridiplantae</taxon>
        <taxon>Streptophyta</taxon>
        <taxon>Embryophyta</taxon>
        <taxon>Tracheophyta</taxon>
        <taxon>Spermatophyta</taxon>
        <taxon>Magnoliopsida</taxon>
        <taxon>eudicotyledons</taxon>
        <taxon>Gunneridae</taxon>
        <taxon>Pentapetalae</taxon>
        <taxon>Saxifragales</taxon>
        <taxon>Crassulaceae</taxon>
        <taxon>Kalanchoe</taxon>
    </lineage>
</organism>
<accession>A0A7N0ULL5</accession>
<protein>
    <submittedName>
        <fullName evidence="1">Uncharacterized protein</fullName>
    </submittedName>
</protein>
<sequence>MHNLDSTQPQGESVAFFQALILQRTTLSAGDFLLGSSAEVHACLENIRKLEADPFLPAQEMGGSYWPVDRPRGSTSTGCQAEYHETTSELKSPCPEMYAAKWHPLSIYMPCHVF</sequence>
<keyword evidence="2" id="KW-1185">Reference proteome</keyword>